<evidence type="ECO:0000313" key="4">
    <source>
        <dbReference type="Proteomes" id="UP000377595"/>
    </source>
</evidence>
<dbReference type="InterPro" id="IPR036291">
    <property type="entry name" value="NAD(P)-bd_dom_sf"/>
</dbReference>
<gene>
    <name evidence="3" type="ORF">Aple_004800</name>
</gene>
<dbReference type="PANTHER" id="PTHR44196">
    <property type="entry name" value="DEHYDROGENASE/REDUCTASE SDR FAMILY MEMBER 7B"/>
    <property type="match status" value="1"/>
</dbReference>
<dbReference type="GO" id="GO:0016491">
    <property type="term" value="F:oxidoreductase activity"/>
    <property type="evidence" value="ECO:0007669"/>
    <property type="project" value="UniProtKB-KW"/>
</dbReference>
<evidence type="ECO:0000256" key="2">
    <source>
        <dbReference type="ARBA" id="ARBA00023002"/>
    </source>
</evidence>
<keyword evidence="4" id="KW-1185">Reference proteome</keyword>
<organism evidence="3 4">
    <name type="scientific">Acrocarpospora pleiomorpha</name>
    <dbReference type="NCBI Taxonomy" id="90975"/>
    <lineage>
        <taxon>Bacteria</taxon>
        <taxon>Bacillati</taxon>
        <taxon>Actinomycetota</taxon>
        <taxon>Actinomycetes</taxon>
        <taxon>Streptosporangiales</taxon>
        <taxon>Streptosporangiaceae</taxon>
        <taxon>Acrocarpospora</taxon>
    </lineage>
</organism>
<dbReference type="Pfam" id="PF00106">
    <property type="entry name" value="adh_short"/>
    <property type="match status" value="1"/>
</dbReference>
<name>A0A5M3X7C8_9ACTN</name>
<evidence type="ECO:0000256" key="1">
    <source>
        <dbReference type="ARBA" id="ARBA00006484"/>
    </source>
</evidence>
<keyword evidence="2" id="KW-0560">Oxidoreductase</keyword>
<protein>
    <submittedName>
        <fullName evidence="3">Dehydrogenase</fullName>
    </submittedName>
</protein>
<comment type="similarity">
    <text evidence="1">Belongs to the short-chain dehydrogenases/reductases (SDR) family.</text>
</comment>
<dbReference type="AlphaFoldDB" id="A0A5M3X7C8"/>
<sequence>MPMATDGGRLTFHACPPTQRRRGTCLMLTNEHGVVVTGAARGIGRAIATKLALEGCRVVAADIDAIELEEVAHEIGAYAAPGDAASAEGAAALVAQAREHLKAIDAWYGNAGVDRGRGLDATEQDWASSWDINVMAHVRAAQLLLPEWLDRGEGRFVVTASAAGLLTMLTAPSYSVTKHAALAFAEWLSATYRHRGVVVQAICPQGVKTSMLDRAGRVQEILSHDAALDPADVAEFVWQSAQDDRFLVLPHGRVAAYYKARAADTDAWLVNMNHLQVRLENSEQEPPL</sequence>
<dbReference type="EMBL" id="BLAF01000004">
    <property type="protein sequence ID" value="GES17585.1"/>
    <property type="molecule type" value="Genomic_DNA"/>
</dbReference>
<dbReference type="PANTHER" id="PTHR44196:SF1">
    <property type="entry name" value="DEHYDROGENASE_REDUCTASE SDR FAMILY MEMBER 7B"/>
    <property type="match status" value="1"/>
</dbReference>
<dbReference type="Gene3D" id="3.40.50.720">
    <property type="entry name" value="NAD(P)-binding Rossmann-like Domain"/>
    <property type="match status" value="1"/>
</dbReference>
<dbReference type="GO" id="GO:0016020">
    <property type="term" value="C:membrane"/>
    <property type="evidence" value="ECO:0007669"/>
    <property type="project" value="TreeGrafter"/>
</dbReference>
<dbReference type="PRINTS" id="PR00081">
    <property type="entry name" value="GDHRDH"/>
</dbReference>
<comment type="caution">
    <text evidence="3">The sequence shown here is derived from an EMBL/GenBank/DDBJ whole genome shotgun (WGS) entry which is preliminary data.</text>
</comment>
<dbReference type="PROSITE" id="PS00061">
    <property type="entry name" value="ADH_SHORT"/>
    <property type="match status" value="1"/>
</dbReference>
<dbReference type="SUPFAM" id="SSF51735">
    <property type="entry name" value="NAD(P)-binding Rossmann-fold domains"/>
    <property type="match status" value="1"/>
</dbReference>
<reference evidence="3 4" key="1">
    <citation type="submission" date="2019-10" db="EMBL/GenBank/DDBJ databases">
        <title>Whole genome shotgun sequence of Acrocarpospora pleiomorpha NBRC 16267.</title>
        <authorList>
            <person name="Ichikawa N."/>
            <person name="Kimura A."/>
            <person name="Kitahashi Y."/>
            <person name="Komaki H."/>
            <person name="Oguchi A."/>
        </authorList>
    </citation>
    <scope>NUCLEOTIDE SEQUENCE [LARGE SCALE GENOMIC DNA]</scope>
    <source>
        <strain evidence="3 4">NBRC 16267</strain>
    </source>
</reference>
<accession>A0A5M3X7C8</accession>
<dbReference type="Proteomes" id="UP000377595">
    <property type="component" value="Unassembled WGS sequence"/>
</dbReference>
<proteinExistence type="inferred from homology"/>
<evidence type="ECO:0000313" key="3">
    <source>
        <dbReference type="EMBL" id="GES17585.1"/>
    </source>
</evidence>
<dbReference type="CDD" id="cd05233">
    <property type="entry name" value="SDR_c"/>
    <property type="match status" value="1"/>
</dbReference>
<dbReference type="InterPro" id="IPR020904">
    <property type="entry name" value="Sc_DH/Rdtase_CS"/>
</dbReference>
<dbReference type="InterPro" id="IPR002347">
    <property type="entry name" value="SDR_fam"/>
</dbReference>